<dbReference type="OrthoDB" id="9785923at2"/>
<evidence type="ECO:0000313" key="2">
    <source>
        <dbReference type="EMBL" id="TWU44796.1"/>
    </source>
</evidence>
<gene>
    <name evidence="2" type="ORF">Poly51_58620</name>
</gene>
<organism evidence="2 3">
    <name type="scientific">Rubripirellula tenax</name>
    <dbReference type="NCBI Taxonomy" id="2528015"/>
    <lineage>
        <taxon>Bacteria</taxon>
        <taxon>Pseudomonadati</taxon>
        <taxon>Planctomycetota</taxon>
        <taxon>Planctomycetia</taxon>
        <taxon>Pirellulales</taxon>
        <taxon>Pirellulaceae</taxon>
        <taxon>Rubripirellula</taxon>
    </lineage>
</organism>
<accession>A0A5C6EBB4</accession>
<evidence type="ECO:0000259" key="1">
    <source>
        <dbReference type="Pfam" id="PF06283"/>
    </source>
</evidence>
<dbReference type="InterPro" id="IPR029062">
    <property type="entry name" value="Class_I_gatase-like"/>
</dbReference>
<dbReference type="Gene3D" id="3.40.50.880">
    <property type="match status" value="1"/>
</dbReference>
<dbReference type="PANTHER" id="PTHR40469">
    <property type="entry name" value="SECRETED GLYCOSYL HYDROLASE"/>
    <property type="match status" value="1"/>
</dbReference>
<proteinExistence type="predicted"/>
<name>A0A5C6EBB4_9BACT</name>
<comment type="caution">
    <text evidence="2">The sequence shown here is derived from an EMBL/GenBank/DDBJ whole genome shotgun (WGS) entry which is preliminary data.</text>
</comment>
<dbReference type="AlphaFoldDB" id="A0A5C6EBB4"/>
<dbReference type="InterPro" id="IPR029010">
    <property type="entry name" value="ThuA-like"/>
</dbReference>
<dbReference type="PANTHER" id="PTHR40469:SF2">
    <property type="entry name" value="GALACTOSE-BINDING DOMAIN-LIKE SUPERFAMILY PROTEIN"/>
    <property type="match status" value="1"/>
</dbReference>
<evidence type="ECO:0000313" key="3">
    <source>
        <dbReference type="Proteomes" id="UP000318288"/>
    </source>
</evidence>
<dbReference type="Proteomes" id="UP000318288">
    <property type="component" value="Unassembled WGS sequence"/>
</dbReference>
<dbReference type="SUPFAM" id="SSF52317">
    <property type="entry name" value="Class I glutamine amidotransferase-like"/>
    <property type="match status" value="1"/>
</dbReference>
<sequence length="340" mass="37505">MMNKRCFASRAVDVGITLAFCVVFPMLAWGAPPNANQQDQKSKTAAASDNETKVYKVDQKIVDACATIAGEIQVQTKPAQPRRVLVYAISHGPHRFCIPTAQAALSVFGEKTGIYSAVVSNDLANFEPDVLKTYDAVCFANTTGEVFMRPLERHLFRELPDAEQKSQRENQQRLVKNLVDYVKNGGGFFGIHAATDSLKTAPLYGEMIGAYFDGHPWGGGNTVTVNLEEPDHLLLNNVVDGPESFSIKDEIYQFKAPYDRSKLRVLLSLDLETSDKPVPSKIKRTDGDFPVAWVKSYGKGRVFYCSLGHNTSAFANPTVLKLWANGFQYAVGDLKVDDTP</sequence>
<reference evidence="2 3" key="1">
    <citation type="submission" date="2019-02" db="EMBL/GenBank/DDBJ databases">
        <title>Deep-cultivation of Planctomycetes and their phenomic and genomic characterization uncovers novel biology.</title>
        <authorList>
            <person name="Wiegand S."/>
            <person name="Jogler M."/>
            <person name="Boedeker C."/>
            <person name="Pinto D."/>
            <person name="Vollmers J."/>
            <person name="Rivas-Marin E."/>
            <person name="Kohn T."/>
            <person name="Peeters S.H."/>
            <person name="Heuer A."/>
            <person name="Rast P."/>
            <person name="Oberbeckmann S."/>
            <person name="Bunk B."/>
            <person name="Jeske O."/>
            <person name="Meyerdierks A."/>
            <person name="Storesund J.E."/>
            <person name="Kallscheuer N."/>
            <person name="Luecker S."/>
            <person name="Lage O.M."/>
            <person name="Pohl T."/>
            <person name="Merkel B.J."/>
            <person name="Hornburger P."/>
            <person name="Mueller R.-W."/>
            <person name="Bruemmer F."/>
            <person name="Labrenz M."/>
            <person name="Spormann A.M."/>
            <person name="Op Den Camp H."/>
            <person name="Overmann J."/>
            <person name="Amann R."/>
            <person name="Jetten M.S.M."/>
            <person name="Mascher T."/>
            <person name="Medema M.H."/>
            <person name="Devos D.P."/>
            <person name="Kaster A.-K."/>
            <person name="Ovreas L."/>
            <person name="Rohde M."/>
            <person name="Galperin M.Y."/>
            <person name="Jogler C."/>
        </authorList>
    </citation>
    <scope>NUCLEOTIDE SEQUENCE [LARGE SCALE GENOMIC DNA]</scope>
    <source>
        <strain evidence="2 3">Poly51</strain>
    </source>
</reference>
<protein>
    <submittedName>
        <fullName evidence="2">Trehalose utilization</fullName>
    </submittedName>
</protein>
<dbReference type="Pfam" id="PF06283">
    <property type="entry name" value="ThuA"/>
    <property type="match status" value="1"/>
</dbReference>
<keyword evidence="3" id="KW-1185">Reference proteome</keyword>
<dbReference type="EMBL" id="SJPW01000009">
    <property type="protein sequence ID" value="TWU44796.1"/>
    <property type="molecule type" value="Genomic_DNA"/>
</dbReference>
<feature type="domain" description="ThuA-like" evidence="1">
    <location>
        <begin position="83"/>
        <end position="330"/>
    </location>
</feature>